<dbReference type="AlphaFoldDB" id="A0A173R4N0"/>
<sequence>MDNKIILTIGRQFGSGGREIGQRLAKELGIGYYDKELITVAARESGLCEDVFEKADERASSGLSYAFTMGYSSFMGGMFTPYNDILSNDGLFKIQSDAIRKLAETESCVLVGRCADYILRDDPACLSFFIHSSVESRVQKTVERHGVTVEEAKNMMEKTDKSRAAYYNYYTNKTWGMASSYNFSIDVSVLGIDETVEFMKSFIERRLNKRPSHFG</sequence>
<reference evidence="6 10" key="3">
    <citation type="submission" date="2020-04" db="EMBL/GenBank/DDBJ databases">
        <title>Complete Genomes and Methylome analysis of CBBP consortium that reverse antibiotic-induced susceptibility to vancomycin-resistant Enterococcus faecium infection.</title>
        <authorList>
            <person name="Fomenkov A."/>
            <person name="Zhang Z."/>
            <person name="Pamer E."/>
            <person name="Roberts R.J."/>
        </authorList>
    </citation>
    <scope>NUCLEOTIDE SEQUENCE [LARGE SCALE GENOMIC DNA]</scope>
    <source>
        <strain evidence="10">CBBP</strain>
        <strain evidence="6">CBBP-1</strain>
    </source>
</reference>
<dbReference type="Pfam" id="PF13189">
    <property type="entry name" value="Cytidylate_kin2"/>
    <property type="match status" value="1"/>
</dbReference>
<dbReference type="Proteomes" id="UP001210126">
    <property type="component" value="Unassembled WGS sequence"/>
</dbReference>
<keyword evidence="1" id="KW-0808">Transferase</keyword>
<protein>
    <submittedName>
        <fullName evidence="1 2">Cytidylate kinase</fullName>
    </submittedName>
</protein>
<dbReference type="Proteomes" id="UP000441358">
    <property type="component" value="Unassembled WGS sequence"/>
</dbReference>
<dbReference type="InterPro" id="IPR027417">
    <property type="entry name" value="P-loop_NTPase"/>
</dbReference>
<evidence type="ECO:0000313" key="8">
    <source>
        <dbReference type="Proteomes" id="UP000441358"/>
    </source>
</evidence>
<dbReference type="Gene3D" id="3.40.50.300">
    <property type="entry name" value="P-loop containing nucleotide triphosphate hydrolases"/>
    <property type="match status" value="1"/>
</dbReference>
<evidence type="ECO:0000313" key="5">
    <source>
        <dbReference type="EMBL" id="MRZ50083.1"/>
    </source>
</evidence>
<dbReference type="RefSeq" id="WP_008772507.1">
    <property type="nucleotide sequence ID" value="NZ_CAJSZN010000001.1"/>
</dbReference>
<dbReference type="Proteomes" id="UP000095591">
    <property type="component" value="Unassembled WGS sequence"/>
</dbReference>
<dbReference type="Proteomes" id="UP000461276">
    <property type="component" value="Unassembled WGS sequence"/>
</dbReference>
<accession>A0A173R4N0</accession>
<evidence type="ECO:0000313" key="2">
    <source>
        <dbReference type="EMBL" id="MDB9005735.1"/>
    </source>
</evidence>
<dbReference type="EMBL" id="JAQMPX010000145">
    <property type="protein sequence ID" value="MDB9140789.1"/>
    <property type="molecule type" value="Genomic_DNA"/>
</dbReference>
<dbReference type="EMBL" id="WKMC01000003">
    <property type="protein sequence ID" value="MRZ50083.1"/>
    <property type="molecule type" value="Genomic_DNA"/>
</dbReference>
<evidence type="ECO:0000313" key="6">
    <source>
        <dbReference type="EMBL" id="QJE28189.1"/>
    </source>
</evidence>
<reference evidence="2" key="4">
    <citation type="submission" date="2023-01" db="EMBL/GenBank/DDBJ databases">
        <title>Human gut microbiome strain richness.</title>
        <authorList>
            <person name="Chen-Liaw A."/>
        </authorList>
    </citation>
    <scope>NUCLEOTIDE SEQUENCE</scope>
    <source>
        <strain evidence="3">D35st1_E5_D35t1_190705</strain>
        <strain evidence="2">RTP21484st1_E5_RTP21484_190118</strain>
    </source>
</reference>
<keyword evidence="1" id="KW-0418">Kinase</keyword>
<organism evidence="1 7">
    <name type="scientific">Parabacteroides distasonis</name>
    <dbReference type="NCBI Taxonomy" id="823"/>
    <lineage>
        <taxon>Bacteria</taxon>
        <taxon>Pseudomonadati</taxon>
        <taxon>Bacteroidota</taxon>
        <taxon>Bacteroidia</taxon>
        <taxon>Bacteroidales</taxon>
        <taxon>Tannerellaceae</taxon>
        <taxon>Parabacteroides</taxon>
    </lineage>
</organism>
<dbReference type="EMBL" id="CYXP01000001">
    <property type="protein sequence ID" value="CUM72767.1"/>
    <property type="molecule type" value="Genomic_DNA"/>
</dbReference>
<evidence type="ECO:0000313" key="9">
    <source>
        <dbReference type="Proteomes" id="UP000461276"/>
    </source>
</evidence>
<dbReference type="Proteomes" id="UP000501982">
    <property type="component" value="Chromosome"/>
</dbReference>
<evidence type="ECO:0000313" key="1">
    <source>
        <dbReference type="EMBL" id="CUM72767.1"/>
    </source>
</evidence>
<reference evidence="8 9" key="2">
    <citation type="journal article" date="2019" name="Nat. Med.">
        <title>A library of human gut bacterial isolates paired with longitudinal multiomics data enables mechanistic microbiome research.</title>
        <authorList>
            <person name="Poyet M."/>
            <person name="Groussin M."/>
            <person name="Gibbons S.M."/>
            <person name="Avila-Pacheco J."/>
            <person name="Jiang X."/>
            <person name="Kearney S.M."/>
            <person name="Perrotta A.R."/>
            <person name="Berdy B."/>
            <person name="Zhao S."/>
            <person name="Lieberman T.D."/>
            <person name="Swanson P.K."/>
            <person name="Smith M."/>
            <person name="Roesemann S."/>
            <person name="Alexander J.E."/>
            <person name="Rich S.A."/>
            <person name="Livny J."/>
            <person name="Vlamakis H."/>
            <person name="Clish C."/>
            <person name="Bullock K."/>
            <person name="Deik A."/>
            <person name="Scott J."/>
            <person name="Pierce K.A."/>
            <person name="Xavier R.J."/>
            <person name="Alm E.J."/>
        </authorList>
    </citation>
    <scope>NUCLEOTIDE SEQUENCE [LARGE SCALE GENOMIC DNA]</scope>
    <source>
        <strain evidence="5 8">BIOML-A32</strain>
        <strain evidence="4 9">BIOML-A9</strain>
    </source>
</reference>
<dbReference type="GO" id="GO:0016301">
    <property type="term" value="F:kinase activity"/>
    <property type="evidence" value="ECO:0007669"/>
    <property type="project" value="UniProtKB-KW"/>
</dbReference>
<dbReference type="SUPFAM" id="SSF52540">
    <property type="entry name" value="P-loop containing nucleoside triphosphate hydrolases"/>
    <property type="match status" value="1"/>
</dbReference>
<reference evidence="1 7" key="1">
    <citation type="submission" date="2015-09" db="EMBL/GenBank/DDBJ databases">
        <authorList>
            <consortium name="Pathogen Informatics"/>
        </authorList>
    </citation>
    <scope>NUCLEOTIDE SEQUENCE [LARGE SCALE GENOMIC DNA]</scope>
    <source>
        <strain evidence="1 7">2789STDY5608872</strain>
    </source>
</reference>
<dbReference type="EMBL" id="CP051672">
    <property type="protein sequence ID" value="QJE28189.1"/>
    <property type="molecule type" value="Genomic_DNA"/>
</dbReference>
<dbReference type="EMBL" id="WKMY01000026">
    <property type="protein sequence ID" value="MRY95834.1"/>
    <property type="molecule type" value="Genomic_DNA"/>
</dbReference>
<evidence type="ECO:0000313" key="3">
    <source>
        <dbReference type="EMBL" id="MDB9140789.1"/>
    </source>
</evidence>
<dbReference type="EMBL" id="JAQMPJ010000010">
    <property type="protein sequence ID" value="MDB9005735.1"/>
    <property type="molecule type" value="Genomic_DNA"/>
</dbReference>
<name>A0A173R4N0_PARDI</name>
<evidence type="ECO:0000313" key="4">
    <source>
        <dbReference type="EMBL" id="MRY95834.1"/>
    </source>
</evidence>
<dbReference type="Proteomes" id="UP001211522">
    <property type="component" value="Unassembled WGS sequence"/>
</dbReference>
<gene>
    <name evidence="1" type="ORF">ERS852429_00239</name>
    <name evidence="5" type="ORF">GKD66_07580</name>
    <name evidence="4" type="ORF">GKD67_21860</name>
    <name evidence="6" type="ORF">HHO38_07495</name>
    <name evidence="2" type="ORF">PN599_12050</name>
    <name evidence="3" type="ORF">PN612_20065</name>
</gene>
<proteinExistence type="predicted"/>
<evidence type="ECO:0000313" key="10">
    <source>
        <dbReference type="Proteomes" id="UP000501982"/>
    </source>
</evidence>
<evidence type="ECO:0000313" key="7">
    <source>
        <dbReference type="Proteomes" id="UP000095591"/>
    </source>
</evidence>